<evidence type="ECO:0000256" key="2">
    <source>
        <dbReference type="ARBA" id="ARBA00008814"/>
    </source>
</evidence>
<evidence type="ECO:0000256" key="5">
    <source>
        <dbReference type="SAM" id="SignalP"/>
    </source>
</evidence>
<comment type="caution">
    <text evidence="7">The sequence shown here is derived from an EMBL/GenBank/DDBJ whole genome shotgun (WGS) entry which is preliminary data.</text>
</comment>
<evidence type="ECO:0000256" key="3">
    <source>
        <dbReference type="ARBA" id="ARBA00022448"/>
    </source>
</evidence>
<keyword evidence="8" id="KW-1185">Reference proteome</keyword>
<evidence type="ECO:0000256" key="1">
    <source>
        <dbReference type="ARBA" id="ARBA00004196"/>
    </source>
</evidence>
<feature type="domain" description="Fe/B12 periplasmic-binding" evidence="6">
    <location>
        <begin position="82"/>
        <end position="339"/>
    </location>
</feature>
<protein>
    <submittedName>
        <fullName evidence="7">ABC transporter substrate-binding protein</fullName>
    </submittedName>
</protein>
<gene>
    <name evidence="7" type="ORF">ACFSX3_13935</name>
</gene>
<dbReference type="InterPro" id="IPR051313">
    <property type="entry name" value="Bact_iron-sidero_bind"/>
</dbReference>
<dbReference type="PROSITE" id="PS50983">
    <property type="entry name" value="FE_B12_PBP"/>
    <property type="match status" value="1"/>
</dbReference>
<keyword evidence="4 5" id="KW-0732">Signal</keyword>
<proteinExistence type="inferred from homology"/>
<name>A0ABW5F7W6_9BACL</name>
<dbReference type="InterPro" id="IPR002491">
    <property type="entry name" value="ABC_transptr_periplasmic_BD"/>
</dbReference>
<sequence length="341" mass="36837">MSSITSAKKSLLPLTLLFFTLILASCGKPNNTTTATAPSAAATSQATVAPEASQTAVTEAAAATRMYTDYKKREVEIPTQPQKIVYVGSNPGDLLALGIKPAGASLSVIGTQVAYPDLLEGIEDIGYPFSPEKILALSPDLIIFDDWDETGIESLSQIAPTVVVGLDGTFPTEERVRQLADLFGRTEAADRWFNDYKTKVASVKKQLNLTEGDTATSLLVLGSELYIMGSKGLNETLYGQLGFKPAEGVQKLVDAGERFVTISDEVLPQYIGKHMFLLTDTSSKTAARQSALMDSGLWKAIPAVKEGRVYTFDSKYNFDDPITLDRLLDEIVEIFSSKGTQ</sequence>
<dbReference type="Pfam" id="PF01497">
    <property type="entry name" value="Peripla_BP_2"/>
    <property type="match status" value="1"/>
</dbReference>
<dbReference type="EMBL" id="JBHUKY010000023">
    <property type="protein sequence ID" value="MFD2410985.1"/>
    <property type="molecule type" value="Genomic_DNA"/>
</dbReference>
<evidence type="ECO:0000256" key="4">
    <source>
        <dbReference type="ARBA" id="ARBA00022729"/>
    </source>
</evidence>
<comment type="subcellular location">
    <subcellularLocation>
        <location evidence="1">Cell envelope</location>
    </subcellularLocation>
</comment>
<dbReference type="RefSeq" id="WP_209984653.1">
    <property type="nucleotide sequence ID" value="NZ_JBHUKY010000023.1"/>
</dbReference>
<comment type="similarity">
    <text evidence="2">Belongs to the bacterial solute-binding protein 8 family.</text>
</comment>
<evidence type="ECO:0000259" key="6">
    <source>
        <dbReference type="PROSITE" id="PS50983"/>
    </source>
</evidence>
<dbReference type="SUPFAM" id="SSF53807">
    <property type="entry name" value="Helical backbone' metal receptor"/>
    <property type="match status" value="1"/>
</dbReference>
<reference evidence="8" key="1">
    <citation type="journal article" date="2019" name="Int. J. Syst. Evol. Microbiol.">
        <title>The Global Catalogue of Microorganisms (GCM) 10K type strain sequencing project: providing services to taxonomists for standard genome sequencing and annotation.</title>
        <authorList>
            <consortium name="The Broad Institute Genomics Platform"/>
            <consortium name="The Broad Institute Genome Sequencing Center for Infectious Disease"/>
            <person name="Wu L."/>
            <person name="Ma J."/>
        </authorList>
    </citation>
    <scope>NUCLEOTIDE SEQUENCE [LARGE SCALE GENOMIC DNA]</scope>
    <source>
        <strain evidence="8">CCM 8725</strain>
    </source>
</reference>
<evidence type="ECO:0000313" key="8">
    <source>
        <dbReference type="Proteomes" id="UP001597448"/>
    </source>
</evidence>
<accession>A0ABW5F7W6</accession>
<dbReference type="Gene3D" id="3.40.50.1980">
    <property type="entry name" value="Nitrogenase molybdenum iron protein domain"/>
    <property type="match status" value="2"/>
</dbReference>
<dbReference type="Proteomes" id="UP001597448">
    <property type="component" value="Unassembled WGS sequence"/>
</dbReference>
<dbReference type="PANTHER" id="PTHR30532:SF26">
    <property type="entry name" value="IRON(3+)-HYDROXAMATE-BINDING PROTEIN FHUD"/>
    <property type="match status" value="1"/>
</dbReference>
<organism evidence="7 8">
    <name type="scientific">Paenibacillus rhizoplanae</name>
    <dbReference type="NCBI Taxonomy" id="1917181"/>
    <lineage>
        <taxon>Bacteria</taxon>
        <taxon>Bacillati</taxon>
        <taxon>Bacillota</taxon>
        <taxon>Bacilli</taxon>
        <taxon>Bacillales</taxon>
        <taxon>Paenibacillaceae</taxon>
        <taxon>Paenibacillus</taxon>
    </lineage>
</organism>
<evidence type="ECO:0000313" key="7">
    <source>
        <dbReference type="EMBL" id="MFD2410985.1"/>
    </source>
</evidence>
<feature type="chain" id="PRO_5047305814" evidence="5">
    <location>
        <begin position="25"/>
        <end position="341"/>
    </location>
</feature>
<dbReference type="PANTHER" id="PTHR30532">
    <property type="entry name" value="IRON III DICITRATE-BINDING PERIPLASMIC PROTEIN"/>
    <property type="match status" value="1"/>
</dbReference>
<feature type="signal peptide" evidence="5">
    <location>
        <begin position="1"/>
        <end position="24"/>
    </location>
</feature>
<keyword evidence="3" id="KW-0813">Transport</keyword>